<keyword evidence="2" id="KW-0812">Transmembrane</keyword>
<feature type="region of interest" description="Disordered" evidence="1">
    <location>
        <begin position="1"/>
        <end position="32"/>
    </location>
</feature>
<dbReference type="EMBL" id="AZIL01000055">
    <property type="protein sequence ID" value="EWM30091.1"/>
    <property type="molecule type" value="Genomic_DNA"/>
</dbReference>
<protein>
    <submittedName>
        <fullName evidence="3">Uncharacterized protein</fullName>
    </submittedName>
</protein>
<organism evidence="3 4">
    <name type="scientific">Nannochloropsis gaditana</name>
    <dbReference type="NCBI Taxonomy" id="72520"/>
    <lineage>
        <taxon>Eukaryota</taxon>
        <taxon>Sar</taxon>
        <taxon>Stramenopiles</taxon>
        <taxon>Ochrophyta</taxon>
        <taxon>Eustigmatophyceae</taxon>
        <taxon>Eustigmatales</taxon>
        <taxon>Monodopsidaceae</taxon>
        <taxon>Nannochloropsis</taxon>
    </lineage>
</organism>
<evidence type="ECO:0000313" key="4">
    <source>
        <dbReference type="Proteomes" id="UP000019335"/>
    </source>
</evidence>
<feature type="non-terminal residue" evidence="3">
    <location>
        <position position="1"/>
    </location>
</feature>
<evidence type="ECO:0000313" key="3">
    <source>
        <dbReference type="EMBL" id="EWM30091.1"/>
    </source>
</evidence>
<name>W7UBG7_9STRA</name>
<gene>
    <name evidence="3" type="ORF">Naga_100193g1</name>
</gene>
<dbReference type="Proteomes" id="UP000019335">
    <property type="component" value="Chromosome 1"/>
</dbReference>
<keyword evidence="2" id="KW-0472">Membrane</keyword>
<comment type="caution">
    <text evidence="3">The sequence shown here is derived from an EMBL/GenBank/DDBJ whole genome shotgun (WGS) entry which is preliminary data.</text>
</comment>
<proteinExistence type="predicted"/>
<keyword evidence="2" id="KW-1133">Transmembrane helix</keyword>
<evidence type="ECO:0000256" key="2">
    <source>
        <dbReference type="SAM" id="Phobius"/>
    </source>
</evidence>
<accession>W7UBG7</accession>
<dbReference type="AlphaFoldDB" id="W7UBG7"/>
<feature type="transmembrane region" description="Helical" evidence="2">
    <location>
        <begin position="86"/>
        <end position="107"/>
    </location>
</feature>
<feature type="compositionally biased region" description="Pro residues" evidence="1">
    <location>
        <begin position="1"/>
        <end position="11"/>
    </location>
</feature>
<evidence type="ECO:0000256" key="1">
    <source>
        <dbReference type="SAM" id="MobiDB-lite"/>
    </source>
</evidence>
<sequence length="125" mass="13836">PPPPPLPPPLPRYQMSPMPSNAGELSPGAGLWRRGRREGNFVPDMSLKRKGISDVGFNRLIGGFCEVSVALLCTCEAGNVPLLHAFLLKFSSFFIPFFVICGSLSFFSGLDRCLLFYHENDCERD</sequence>
<reference evidence="3 4" key="1">
    <citation type="journal article" date="2014" name="Mol. Plant">
        <title>Chromosome Scale Genome Assembly and Transcriptome Profiling of Nannochloropsis gaditana in Nitrogen Depletion.</title>
        <authorList>
            <person name="Corteggiani Carpinelli E."/>
            <person name="Telatin A."/>
            <person name="Vitulo N."/>
            <person name="Forcato C."/>
            <person name="D'Angelo M."/>
            <person name="Schiavon R."/>
            <person name="Vezzi A."/>
            <person name="Giacometti G.M."/>
            <person name="Morosinotto T."/>
            <person name="Valle G."/>
        </authorList>
    </citation>
    <scope>NUCLEOTIDE SEQUENCE [LARGE SCALE GENOMIC DNA]</scope>
    <source>
        <strain evidence="3 4">B-31</strain>
    </source>
</reference>
<keyword evidence="4" id="KW-1185">Reference proteome</keyword>